<feature type="non-terminal residue" evidence="2">
    <location>
        <position position="106"/>
    </location>
</feature>
<evidence type="ECO:0000313" key="2">
    <source>
        <dbReference type="EMBL" id="CRZ02939.1"/>
    </source>
</evidence>
<name>A0A0H5R4G1_9EUKA</name>
<dbReference type="EMBL" id="HACM01002497">
    <property type="protein sequence ID" value="CRZ02939.1"/>
    <property type="molecule type" value="Transcribed_RNA"/>
</dbReference>
<reference evidence="2" key="1">
    <citation type="submission" date="2015-04" db="EMBL/GenBank/DDBJ databases">
        <title>The genome sequence of the plant pathogenic Rhizarian Plasmodiophora brassicae reveals insights in its biotrophic life cycle and the origin of chitin synthesis.</title>
        <authorList>
            <person name="Schwelm A."/>
            <person name="Fogelqvist J."/>
            <person name="Knaust A."/>
            <person name="Julke S."/>
            <person name="Lilja T."/>
            <person name="Dhandapani V."/>
            <person name="Bonilla-Rosso G."/>
            <person name="Karlsson M."/>
            <person name="Shevchenko A."/>
            <person name="Choi S.R."/>
            <person name="Kim H.G."/>
            <person name="Park J.Y."/>
            <person name="Lim Y.P."/>
            <person name="Ludwig-Muller J."/>
            <person name="Dixelius C."/>
        </authorList>
    </citation>
    <scope>NUCLEOTIDE SEQUENCE</scope>
    <source>
        <tissue evidence="2">Potato root galls</tissue>
    </source>
</reference>
<proteinExistence type="predicted"/>
<sequence length="106" mass="12107">NRNAHQFCDSSSRNLADLTPNTSSNRDASRISIDDQQSIESVGGKTFDCPIENTTNLKNQPDDVGDNFVPERFPEQNHKMVRVRESKYVVGLKILCRRLNWDLNEV</sequence>
<accession>A0A0H5R4G1</accession>
<organism evidence="2">
    <name type="scientific">Spongospora subterranea</name>
    <dbReference type="NCBI Taxonomy" id="70186"/>
    <lineage>
        <taxon>Eukaryota</taxon>
        <taxon>Sar</taxon>
        <taxon>Rhizaria</taxon>
        <taxon>Endomyxa</taxon>
        <taxon>Phytomyxea</taxon>
        <taxon>Plasmodiophorida</taxon>
        <taxon>Plasmodiophoridae</taxon>
        <taxon>Spongospora</taxon>
    </lineage>
</organism>
<evidence type="ECO:0000256" key="1">
    <source>
        <dbReference type="SAM" id="MobiDB-lite"/>
    </source>
</evidence>
<feature type="non-terminal residue" evidence="2">
    <location>
        <position position="1"/>
    </location>
</feature>
<protein>
    <submittedName>
        <fullName evidence="2">Uncharacterized protein</fullName>
    </submittedName>
</protein>
<feature type="region of interest" description="Disordered" evidence="1">
    <location>
        <begin position="1"/>
        <end position="65"/>
    </location>
</feature>
<feature type="compositionally biased region" description="Polar residues" evidence="1">
    <location>
        <begin position="1"/>
        <end position="26"/>
    </location>
</feature>
<dbReference type="AlphaFoldDB" id="A0A0H5R4G1"/>